<feature type="domain" description="DUF155" evidence="3">
    <location>
        <begin position="272"/>
        <end position="442"/>
    </location>
</feature>
<name>A0AB34IR27_PRYPA</name>
<accession>A0AB34IR27</accession>
<evidence type="ECO:0000256" key="1">
    <source>
        <dbReference type="ARBA" id="ARBA00008306"/>
    </source>
</evidence>
<protein>
    <recommendedName>
        <fullName evidence="3">DUF155 domain-containing protein</fullName>
    </recommendedName>
</protein>
<dbReference type="InterPro" id="IPR051624">
    <property type="entry name" value="RMD1/Sad1-interacting"/>
</dbReference>
<dbReference type="Proteomes" id="UP001515480">
    <property type="component" value="Unassembled WGS sequence"/>
</dbReference>
<proteinExistence type="inferred from homology"/>
<sequence length="496" mass="55147">MRAQRSILAVVPSEEDLNLVCAVPSSSVNSSVTLTCQTAPTSSAPRVRDDADDAWDSEEAILTDVGAMTDEGCSSSRVEEARGYSSETPRELPRRALFVPRECSFGFRRSRMGTRAHVGSAMLHAPLLERQAEPEGEQLEGAPAAVQPLRLEPSDAPSATLAPRRRNLPEKRLPPTRRQLKGSAQAGQCCSPPLSALPAGAAVGSFSLPPLRSSESATVSERKRCTSYCLGVTLGLEALFQPLQGHGHCSMHRDGLNAVLHCAITTLDAHAFYFSYGCIVTWGLSERAELELIKDLKREGHVAGPIEDSEVDDFWYVTALGAKPTLQKDTIQLSTEEIKEKLAISFALAQSVKLGMFERTVDQTIHDTRHIPEQMARDGTIKLKRKQITQQIGQLFVDRASINLHSDILDHPDFFWEDDEWLSFYLRVSKYLEIDRRAEVLNKRLDIIKELFDMLASEVHNSHANKLEWIIIILIVLEVVFQVLELISPWFGLKVE</sequence>
<dbReference type="GO" id="GO:0005739">
    <property type="term" value="C:mitochondrion"/>
    <property type="evidence" value="ECO:0007669"/>
    <property type="project" value="UniProtKB-ARBA"/>
</dbReference>
<comment type="similarity">
    <text evidence="1">Belongs to the RMD1/sif2 family.</text>
</comment>
<feature type="region of interest" description="Disordered" evidence="2">
    <location>
        <begin position="134"/>
        <end position="187"/>
    </location>
</feature>
<dbReference type="Pfam" id="PF02582">
    <property type="entry name" value="DUF155"/>
    <property type="match status" value="1"/>
</dbReference>
<organism evidence="4 5">
    <name type="scientific">Prymnesium parvum</name>
    <name type="common">Toxic golden alga</name>
    <dbReference type="NCBI Taxonomy" id="97485"/>
    <lineage>
        <taxon>Eukaryota</taxon>
        <taxon>Haptista</taxon>
        <taxon>Haptophyta</taxon>
        <taxon>Prymnesiophyceae</taxon>
        <taxon>Prymnesiales</taxon>
        <taxon>Prymnesiaceae</taxon>
        <taxon>Prymnesium</taxon>
    </lineage>
</organism>
<dbReference type="PANTHER" id="PTHR16255">
    <property type="entry name" value="REQUIRED FOR MEIOTIC NUCLEAR DIVISION PROTEIN 1 HOMOLOG"/>
    <property type="match status" value="1"/>
</dbReference>
<comment type="caution">
    <text evidence="4">The sequence shown here is derived from an EMBL/GenBank/DDBJ whole genome shotgun (WGS) entry which is preliminary data.</text>
</comment>
<dbReference type="PANTHER" id="PTHR16255:SF1">
    <property type="entry name" value="REQUIRED FOR MEIOTIC NUCLEAR DIVISION PROTEIN 1 HOMOLOG"/>
    <property type="match status" value="1"/>
</dbReference>
<dbReference type="InterPro" id="IPR003734">
    <property type="entry name" value="DUF155"/>
</dbReference>
<evidence type="ECO:0000313" key="4">
    <source>
        <dbReference type="EMBL" id="KAL1503867.1"/>
    </source>
</evidence>
<gene>
    <name evidence="4" type="ORF">AB1Y20_012331</name>
</gene>
<evidence type="ECO:0000313" key="5">
    <source>
        <dbReference type="Proteomes" id="UP001515480"/>
    </source>
</evidence>
<evidence type="ECO:0000256" key="2">
    <source>
        <dbReference type="SAM" id="MobiDB-lite"/>
    </source>
</evidence>
<keyword evidence="5" id="KW-1185">Reference proteome</keyword>
<evidence type="ECO:0000259" key="3">
    <source>
        <dbReference type="Pfam" id="PF02582"/>
    </source>
</evidence>
<dbReference type="AlphaFoldDB" id="A0AB34IR27"/>
<reference evidence="4 5" key="1">
    <citation type="journal article" date="2024" name="Science">
        <title>Giant polyketide synthase enzymes in the biosynthesis of giant marine polyether toxins.</title>
        <authorList>
            <person name="Fallon T.R."/>
            <person name="Shende V.V."/>
            <person name="Wierzbicki I.H."/>
            <person name="Pendleton A.L."/>
            <person name="Watervoot N.F."/>
            <person name="Auber R.P."/>
            <person name="Gonzalez D.J."/>
            <person name="Wisecaver J.H."/>
            <person name="Moore B.S."/>
        </authorList>
    </citation>
    <scope>NUCLEOTIDE SEQUENCE [LARGE SCALE GENOMIC DNA]</scope>
    <source>
        <strain evidence="4 5">12B1</strain>
    </source>
</reference>
<dbReference type="EMBL" id="JBGBPQ010000021">
    <property type="protein sequence ID" value="KAL1503867.1"/>
    <property type="molecule type" value="Genomic_DNA"/>
</dbReference>